<dbReference type="EMBL" id="KQ030528">
    <property type="protein sequence ID" value="KJZ74244.1"/>
    <property type="molecule type" value="Genomic_DNA"/>
</dbReference>
<keyword evidence="14" id="KW-1185">Reference proteome</keyword>
<dbReference type="Pfam" id="PF01694">
    <property type="entry name" value="Rhomboid"/>
    <property type="match status" value="1"/>
</dbReference>
<dbReference type="GO" id="GO:0006508">
    <property type="term" value="P:proteolysis"/>
    <property type="evidence" value="ECO:0007669"/>
    <property type="project" value="UniProtKB-KW"/>
</dbReference>
<dbReference type="InterPro" id="IPR035952">
    <property type="entry name" value="Rhomboid-like_sf"/>
</dbReference>
<dbReference type="PANTHER" id="PTHR22936">
    <property type="entry name" value="RHOMBOID-RELATED"/>
    <property type="match status" value="1"/>
</dbReference>
<feature type="transmembrane region" description="Helical" evidence="10">
    <location>
        <begin position="317"/>
        <end position="337"/>
    </location>
</feature>
<dbReference type="SUPFAM" id="SSF144091">
    <property type="entry name" value="Rhomboid-like"/>
    <property type="match status" value="1"/>
</dbReference>
<evidence type="ECO:0000256" key="1">
    <source>
        <dbReference type="ARBA" id="ARBA00000156"/>
    </source>
</evidence>
<feature type="transmembrane region" description="Helical" evidence="10">
    <location>
        <begin position="374"/>
        <end position="390"/>
    </location>
</feature>
<evidence type="ECO:0000256" key="3">
    <source>
        <dbReference type="ARBA" id="ARBA00009045"/>
    </source>
</evidence>
<feature type="transmembrane region" description="Helical" evidence="10">
    <location>
        <begin position="396"/>
        <end position="413"/>
    </location>
</feature>
<dbReference type="AlphaFoldDB" id="A0A0F8A4V6"/>
<evidence type="ECO:0000256" key="4">
    <source>
        <dbReference type="ARBA" id="ARBA00022670"/>
    </source>
</evidence>
<comment type="catalytic activity">
    <reaction evidence="1 10">
        <text>Cleaves type-1 transmembrane domains using a catalytic dyad composed of serine and histidine that are contributed by different transmembrane domains.</text>
        <dbReference type="EC" id="3.4.21.105"/>
    </reaction>
</comment>
<dbReference type="Gene3D" id="1.20.1540.10">
    <property type="entry name" value="Rhomboid-like"/>
    <property type="match status" value="1"/>
</dbReference>
<feature type="transmembrane region" description="Helical" evidence="10">
    <location>
        <begin position="166"/>
        <end position="184"/>
    </location>
</feature>
<keyword evidence="6 10" id="KW-0378">Hydrolase</keyword>
<feature type="compositionally biased region" description="Low complexity" evidence="11">
    <location>
        <begin position="28"/>
        <end position="38"/>
    </location>
</feature>
<feature type="transmembrane region" description="Helical" evidence="10">
    <location>
        <begin position="343"/>
        <end position="362"/>
    </location>
</feature>
<evidence type="ECO:0000256" key="6">
    <source>
        <dbReference type="ARBA" id="ARBA00022801"/>
    </source>
</evidence>
<dbReference type="PANTHER" id="PTHR22936:SF69">
    <property type="entry name" value="RHOMBOID-LIKE PROTEIN"/>
    <property type="match status" value="1"/>
</dbReference>
<reference evidence="13 14" key="1">
    <citation type="journal article" date="2014" name="Genome Biol. Evol.">
        <title>Comparative genomics and transcriptomics analyses reveal divergent lifestyle features of nematode endoparasitic fungus Hirsutella minnesotensis.</title>
        <authorList>
            <person name="Lai Y."/>
            <person name="Liu K."/>
            <person name="Zhang X."/>
            <person name="Zhang X."/>
            <person name="Li K."/>
            <person name="Wang N."/>
            <person name="Shu C."/>
            <person name="Wu Y."/>
            <person name="Wang C."/>
            <person name="Bushley K.E."/>
            <person name="Xiang M."/>
            <person name="Liu X."/>
        </authorList>
    </citation>
    <scope>NUCLEOTIDE SEQUENCE [LARGE SCALE GENOMIC DNA]</scope>
    <source>
        <strain evidence="13 14">3608</strain>
    </source>
</reference>
<comment type="subcellular location">
    <subcellularLocation>
        <location evidence="2 10">Membrane</location>
        <topology evidence="2 10">Multi-pass membrane protein</topology>
    </subcellularLocation>
</comment>
<keyword evidence="8 10" id="KW-1133">Transmembrane helix</keyword>
<gene>
    <name evidence="13" type="ORF">HIM_06475</name>
</gene>
<evidence type="ECO:0000313" key="14">
    <source>
        <dbReference type="Proteomes" id="UP000054481"/>
    </source>
</evidence>
<feature type="compositionally biased region" description="Polar residues" evidence="11">
    <location>
        <begin position="107"/>
        <end position="119"/>
    </location>
</feature>
<dbReference type="OrthoDB" id="2146116at2759"/>
<dbReference type="GO" id="GO:0016020">
    <property type="term" value="C:membrane"/>
    <property type="evidence" value="ECO:0007669"/>
    <property type="project" value="UniProtKB-SubCell"/>
</dbReference>
<evidence type="ECO:0000259" key="12">
    <source>
        <dbReference type="Pfam" id="PF01694"/>
    </source>
</evidence>
<sequence length="516" mass="56562">MAFNNHSDAFHSAPYPDERFAPPPPPKSASYNSSSRSSPSPPYSQQPAAPPYGQPPRNGASPFDSVFDDPRDQRRYPGAGPGGVPPQAYGQDTGYYGQGGVPPNSTPYPSENIPLQDQTGKNHEINDHIYDAPSAAENGRRRKKTKGKVRLGELGMFGANKKRIPFVTYLFTTIQVVVFIAEIIRNGVLTGSPIMIKPSFNPMIGPSTQVMINMGARYVPCMHNIKDIQGSAIPITFVCPNATSLDNNKCSLSELCGLSGVPNPTFNNPDQSPAPNQWYRFITPIFMHAGLIHIGFNLLMQLTIAKEMEMAIGPIRYFLVYMSAGIFGFVLGGNFAAPLLPSTGASGALFGIIALTLLDLLYSWKERRNPVKDLMFLLLDMIISFALGLLPGLDNFAHIGGFIMGLGLGICVLHSPNALRKRMGEGTPYSAVFPGETDATTGKFFKEPIGFFKGRKPFWWLWWIIRAAVLVAVIVVFVVLLNNFYTSQRTCGWCKYLSCIPVNDWCEVGKFTTTKG</sequence>
<feature type="transmembrane region" description="Helical" evidence="10">
    <location>
        <begin position="285"/>
        <end position="305"/>
    </location>
</feature>
<dbReference type="GO" id="GO:0004252">
    <property type="term" value="F:serine-type endopeptidase activity"/>
    <property type="evidence" value="ECO:0007669"/>
    <property type="project" value="InterPro"/>
</dbReference>
<name>A0A0F8A4V6_9HYPO</name>
<evidence type="ECO:0000256" key="5">
    <source>
        <dbReference type="ARBA" id="ARBA00022692"/>
    </source>
</evidence>
<keyword evidence="5 10" id="KW-0812">Transmembrane</keyword>
<evidence type="ECO:0000256" key="10">
    <source>
        <dbReference type="RuleBase" id="RU362115"/>
    </source>
</evidence>
<feature type="compositionally biased region" description="Pro residues" evidence="11">
    <location>
        <begin position="39"/>
        <end position="54"/>
    </location>
</feature>
<dbReference type="InterPro" id="IPR022764">
    <property type="entry name" value="Peptidase_S54_rhomboid_dom"/>
</dbReference>
<evidence type="ECO:0000256" key="2">
    <source>
        <dbReference type="ARBA" id="ARBA00004141"/>
    </source>
</evidence>
<feature type="domain" description="Peptidase S54 rhomboid" evidence="12">
    <location>
        <begin position="276"/>
        <end position="413"/>
    </location>
</feature>
<accession>A0A0F8A4V6</accession>
<dbReference type="EC" id="3.4.21.105" evidence="10"/>
<keyword evidence="4 10" id="KW-0645">Protease</keyword>
<evidence type="ECO:0000256" key="11">
    <source>
        <dbReference type="SAM" id="MobiDB-lite"/>
    </source>
</evidence>
<evidence type="ECO:0000256" key="9">
    <source>
        <dbReference type="ARBA" id="ARBA00023136"/>
    </source>
</evidence>
<evidence type="ECO:0000256" key="8">
    <source>
        <dbReference type="ARBA" id="ARBA00022989"/>
    </source>
</evidence>
<evidence type="ECO:0000313" key="13">
    <source>
        <dbReference type="EMBL" id="KJZ74244.1"/>
    </source>
</evidence>
<dbReference type="Proteomes" id="UP000054481">
    <property type="component" value="Unassembled WGS sequence"/>
</dbReference>
<keyword evidence="9 10" id="KW-0472">Membrane</keyword>
<protein>
    <recommendedName>
        <fullName evidence="10">Rhomboid-type serine protease</fullName>
        <ecNumber evidence="10">3.4.21.105</ecNumber>
    </recommendedName>
</protein>
<dbReference type="InterPro" id="IPR002610">
    <property type="entry name" value="Peptidase_S54_rhomboid-like"/>
</dbReference>
<comment type="function">
    <text evidence="10">Serine protease involved in intramembrane proteolysis.</text>
</comment>
<feature type="region of interest" description="Disordered" evidence="11">
    <location>
        <begin position="1"/>
        <end position="119"/>
    </location>
</feature>
<organism evidence="13 14">
    <name type="scientific">Hirsutella minnesotensis 3608</name>
    <dbReference type="NCBI Taxonomy" id="1043627"/>
    <lineage>
        <taxon>Eukaryota</taxon>
        <taxon>Fungi</taxon>
        <taxon>Dikarya</taxon>
        <taxon>Ascomycota</taxon>
        <taxon>Pezizomycotina</taxon>
        <taxon>Sordariomycetes</taxon>
        <taxon>Hypocreomycetidae</taxon>
        <taxon>Hypocreales</taxon>
        <taxon>Ophiocordycipitaceae</taxon>
        <taxon>Hirsutella</taxon>
    </lineage>
</organism>
<feature type="transmembrane region" description="Helical" evidence="10">
    <location>
        <begin position="460"/>
        <end position="481"/>
    </location>
</feature>
<evidence type="ECO:0000256" key="7">
    <source>
        <dbReference type="ARBA" id="ARBA00022825"/>
    </source>
</evidence>
<feature type="compositionally biased region" description="Low complexity" evidence="11">
    <location>
        <begin position="85"/>
        <end position="95"/>
    </location>
</feature>
<proteinExistence type="inferred from homology"/>
<comment type="similarity">
    <text evidence="3 10">Belongs to the peptidase S54 family.</text>
</comment>
<keyword evidence="7 10" id="KW-0720">Serine protease</keyword>